<dbReference type="GO" id="GO:0006071">
    <property type="term" value="P:glycerol metabolic process"/>
    <property type="evidence" value="ECO:0007669"/>
    <property type="project" value="UniProtKB-KW"/>
</dbReference>
<comment type="catalytic activity">
    <reaction evidence="3">
        <text>a sn-glycero-3-phosphodiester + H2O = an alcohol + sn-glycerol 3-phosphate + H(+)</text>
        <dbReference type="Rhea" id="RHEA:12969"/>
        <dbReference type="ChEBI" id="CHEBI:15377"/>
        <dbReference type="ChEBI" id="CHEBI:15378"/>
        <dbReference type="ChEBI" id="CHEBI:30879"/>
        <dbReference type="ChEBI" id="CHEBI:57597"/>
        <dbReference type="ChEBI" id="CHEBI:83408"/>
        <dbReference type="EC" id="3.1.4.46"/>
    </reaction>
</comment>
<evidence type="ECO:0000256" key="3">
    <source>
        <dbReference type="ARBA" id="ARBA00047512"/>
    </source>
</evidence>
<evidence type="ECO:0000313" key="7">
    <source>
        <dbReference type="Proteomes" id="UP000585474"/>
    </source>
</evidence>
<dbReference type="OrthoDB" id="1058301at2759"/>
<keyword evidence="2" id="KW-0319">Glycerol metabolism</keyword>
<dbReference type="PANTHER" id="PTHR47449">
    <property type="entry name" value="GLYCEROPHOSPHODIESTER PHOSPHODIESTERASE GDPD4"/>
    <property type="match status" value="1"/>
</dbReference>
<dbReference type="EMBL" id="BJWL01000021">
    <property type="protein sequence ID" value="GFZ09705.1"/>
    <property type="molecule type" value="Genomic_DNA"/>
</dbReference>
<name>A0A7J0GG03_9ERIC</name>
<feature type="domain" description="GP-PDE" evidence="5">
    <location>
        <begin position="1"/>
        <end position="36"/>
    </location>
</feature>
<evidence type="ECO:0000259" key="5">
    <source>
        <dbReference type="Pfam" id="PF03009"/>
    </source>
</evidence>
<comment type="caution">
    <text evidence="6">The sequence shown here is derived from an EMBL/GenBank/DDBJ whole genome shotgun (WGS) entry which is preliminary data.</text>
</comment>
<dbReference type="InterPro" id="IPR044236">
    <property type="entry name" value="GDPD4"/>
</dbReference>
<evidence type="ECO:0000256" key="4">
    <source>
        <dbReference type="SAM" id="MobiDB-lite"/>
    </source>
</evidence>
<dbReference type="InterPro" id="IPR030395">
    <property type="entry name" value="GP_PDE_dom"/>
</dbReference>
<dbReference type="Pfam" id="PF03009">
    <property type="entry name" value="GDPD"/>
    <property type="match status" value="1"/>
</dbReference>
<keyword evidence="7" id="KW-1185">Reference proteome</keyword>
<evidence type="ECO:0000313" key="6">
    <source>
        <dbReference type="EMBL" id="GFZ09705.1"/>
    </source>
</evidence>
<dbReference type="InterPro" id="IPR017946">
    <property type="entry name" value="PLC-like_Pdiesterase_TIM-brl"/>
</dbReference>
<organism evidence="6 7">
    <name type="scientific">Actinidia rufa</name>
    <dbReference type="NCBI Taxonomy" id="165716"/>
    <lineage>
        <taxon>Eukaryota</taxon>
        <taxon>Viridiplantae</taxon>
        <taxon>Streptophyta</taxon>
        <taxon>Embryophyta</taxon>
        <taxon>Tracheophyta</taxon>
        <taxon>Spermatophyta</taxon>
        <taxon>Magnoliopsida</taxon>
        <taxon>eudicotyledons</taxon>
        <taxon>Gunneridae</taxon>
        <taxon>Pentapetalae</taxon>
        <taxon>asterids</taxon>
        <taxon>Ericales</taxon>
        <taxon>Actinidiaceae</taxon>
        <taxon>Actinidia</taxon>
    </lineage>
</organism>
<dbReference type="SUPFAM" id="SSF51695">
    <property type="entry name" value="PLC-like phosphodiesterases"/>
    <property type="match status" value="1"/>
</dbReference>
<protein>
    <recommendedName>
        <fullName evidence="1">glycerophosphodiester phosphodiesterase</fullName>
        <ecNumber evidence="1">3.1.4.46</ecNumber>
    </recommendedName>
</protein>
<dbReference type="AlphaFoldDB" id="A0A7J0GG03"/>
<accession>A0A7J0GG03</accession>
<evidence type="ECO:0000256" key="1">
    <source>
        <dbReference type="ARBA" id="ARBA00012247"/>
    </source>
</evidence>
<dbReference type="Proteomes" id="UP000585474">
    <property type="component" value="Unassembled WGS sequence"/>
</dbReference>
<gene>
    <name evidence="6" type="ORF">Acr_21g0003040</name>
</gene>
<proteinExistence type="predicted"/>
<feature type="region of interest" description="Disordered" evidence="4">
    <location>
        <begin position="182"/>
        <end position="205"/>
    </location>
</feature>
<dbReference type="Gene3D" id="3.20.20.190">
    <property type="entry name" value="Phosphatidylinositol (PI) phosphodiesterase"/>
    <property type="match status" value="1"/>
</dbReference>
<reference evidence="6 7" key="1">
    <citation type="submission" date="2019-07" db="EMBL/GenBank/DDBJ databases">
        <title>De Novo Assembly of kiwifruit Actinidia rufa.</title>
        <authorList>
            <person name="Sugita-Konishi S."/>
            <person name="Sato K."/>
            <person name="Mori E."/>
            <person name="Abe Y."/>
            <person name="Kisaki G."/>
            <person name="Hamano K."/>
            <person name="Suezawa K."/>
            <person name="Otani M."/>
            <person name="Fukuda T."/>
            <person name="Manabe T."/>
            <person name="Gomi K."/>
            <person name="Tabuchi M."/>
            <person name="Akimitsu K."/>
            <person name="Kataoka I."/>
        </authorList>
    </citation>
    <scope>NUCLEOTIDE SEQUENCE [LARGE SCALE GENOMIC DNA]</scope>
    <source>
        <strain evidence="7">cv. Fuchu</strain>
    </source>
</reference>
<feature type="compositionally biased region" description="Low complexity" evidence="4">
    <location>
        <begin position="182"/>
        <end position="191"/>
    </location>
</feature>
<dbReference type="EC" id="3.1.4.46" evidence="1"/>
<dbReference type="PANTHER" id="PTHR47449:SF2">
    <property type="entry name" value="GLYCEROPHOSPHODIESTER PHOSPHODIESTERASE GDPD4"/>
    <property type="match status" value="1"/>
</dbReference>
<dbReference type="GO" id="GO:0006629">
    <property type="term" value="P:lipid metabolic process"/>
    <property type="evidence" value="ECO:0007669"/>
    <property type="project" value="InterPro"/>
</dbReference>
<sequence>MTAYHTALRSQVDCIEIDVSRSSDGVLFALHDSVEDTAESHSHGHRSSALWTKLVWTIQEAGQRKPPRDLRACEQEVKYGIFPSKAPHSIHTVVGYASVGGTMFHPDPWRHCFSFVTPQIEGPPDESSLIGASLEVPNPLPEQSTEIATLLASLQQNHQIIMEQTLAAISHSWPSAVPGLNLNPSNLSSGNQSRPLSLKPGTMEN</sequence>
<evidence type="ECO:0000256" key="2">
    <source>
        <dbReference type="ARBA" id="ARBA00022798"/>
    </source>
</evidence>
<dbReference type="GO" id="GO:0008889">
    <property type="term" value="F:glycerophosphodiester phosphodiesterase activity"/>
    <property type="evidence" value="ECO:0007669"/>
    <property type="project" value="UniProtKB-EC"/>
</dbReference>